<dbReference type="Gene3D" id="3.40.50.300">
    <property type="entry name" value="P-loop containing nucleotide triphosphate hydrolases"/>
    <property type="match status" value="1"/>
</dbReference>
<gene>
    <name evidence="2" type="ORF">RI138_23655</name>
</gene>
<dbReference type="SUPFAM" id="SSF52540">
    <property type="entry name" value="P-loop containing nucleoside triphosphate hydrolases"/>
    <property type="match status" value="1"/>
</dbReference>
<dbReference type="SUPFAM" id="SSF48452">
    <property type="entry name" value="TPR-like"/>
    <property type="match status" value="1"/>
</dbReference>
<evidence type="ECO:0000259" key="1">
    <source>
        <dbReference type="SMART" id="SM00382"/>
    </source>
</evidence>
<dbReference type="InterPro" id="IPR011990">
    <property type="entry name" value="TPR-like_helical_dom_sf"/>
</dbReference>
<dbReference type="EMBL" id="CP134500">
    <property type="protein sequence ID" value="WNF29575.1"/>
    <property type="molecule type" value="Genomic_DNA"/>
</dbReference>
<dbReference type="SMART" id="SM00382">
    <property type="entry name" value="AAA"/>
    <property type="match status" value="1"/>
</dbReference>
<dbReference type="Proteomes" id="UP001303236">
    <property type="component" value="Chromosome"/>
</dbReference>
<keyword evidence="3" id="KW-1185">Reference proteome</keyword>
<dbReference type="InterPro" id="IPR027417">
    <property type="entry name" value="P-loop_NTPase"/>
</dbReference>
<evidence type="ECO:0000313" key="2">
    <source>
        <dbReference type="EMBL" id="WNF29575.1"/>
    </source>
</evidence>
<dbReference type="Gene3D" id="2.40.10.10">
    <property type="entry name" value="Trypsin-like serine proteases"/>
    <property type="match status" value="1"/>
</dbReference>
<dbReference type="Gene3D" id="1.25.40.10">
    <property type="entry name" value="Tetratricopeptide repeat domain"/>
    <property type="match status" value="2"/>
</dbReference>
<name>A0ABY9W3X6_9ACTN</name>
<dbReference type="InterPro" id="IPR003593">
    <property type="entry name" value="AAA+_ATPase"/>
</dbReference>
<feature type="domain" description="AAA+ ATPase" evidence="1">
    <location>
        <begin position="289"/>
        <end position="453"/>
    </location>
</feature>
<dbReference type="SUPFAM" id="SSF50494">
    <property type="entry name" value="Trypsin-like serine proteases"/>
    <property type="match status" value="1"/>
</dbReference>
<dbReference type="InterPro" id="IPR009003">
    <property type="entry name" value="Peptidase_S1_PA"/>
</dbReference>
<dbReference type="PANTHER" id="PTHR10098">
    <property type="entry name" value="RAPSYN-RELATED"/>
    <property type="match status" value="1"/>
</dbReference>
<evidence type="ECO:0000313" key="3">
    <source>
        <dbReference type="Proteomes" id="UP001303236"/>
    </source>
</evidence>
<dbReference type="Pfam" id="PF13365">
    <property type="entry name" value="Trypsin_2"/>
    <property type="match status" value="1"/>
</dbReference>
<sequence>MRSDPRNGGGGLDPHRLAEIIVRTGSGRRRGSGYRISAGVVLTAAHVVADATEVVVRCDADRPGEWSVPAAVAWADGSSDLAVLNLTSPAALPVDADIAPARFGRIADDRHGVFVVHAAGFPLWKRRRRPDGTYFRELHQADGTVAALSNLRTGTLEMTVAPAGADPDPDVSPWAGMSGAAVWAGSRIVGVVAEHHRWEGTGRLTAVRLDRAVRQLAAPDRVEFARLTGFPATADLPFAVPGESVEPPGDGDPDPEVRVVGVPVAHGIELFKNRTHETDLIAGHLSDPANRMVTVIGRRGIGKSALAAKVMDLLDRGTWPGTVRGPVPSGLVNLSTRTTGISLERLFFDCARLLGPEREARLREVWSTGGTVHDRLDQLHAAMGGRLIVILLDNLEDLLHDDGGIADEGLAVFLDWLFRTRGTPRLLVTSQLPVRLAPELRRFTAQVELSKGLGSAEAAALLRELDRDGSLGIADLSDDELLNAAVRVHGVPRALELLVGAVAGDTLLLPTLSDVLKDFTHRHDVVADLAQDRYRRLDEQARAVLGVLAALRIPVKQAAVEEILAGLDPSLPVTPALTSLVRTHLVSVDRPSRTLALHPMDADLAYAQMPSHGSLGRQTVERRLAAWYAGQRRPDDAWRSPEDLEPHRRQFEHLVRADDHDAAARVLNEISEWLVWHGSVLSAVSMHLTVRGHIGDDRVRLAHTVAYGHARLSAGPMEQAVDLFTEAVELAERLGDRSALQNALFGLGDAHRQIGNLGTTVELLTRAAGLAGELGDTEREAHALLSLSLTHSYLGDGERALDGADWLAAIADASGDPLTTARAGNARTIALLTLGRWQDTIAAGAETARAYRASGTPEAIAYALNAQGIAFLALDAPAQGIPVLEEACHEASLMENPRGEGVCLLNLAWAYWCDGRHGQSAGTAERASTVLRIAGSAQEEAARSLAEAARARPLAPRKAAAALNRAAASLDGNAEVIAPAWLTEHADRLADGAAPAAGPQPEA</sequence>
<proteinExistence type="predicted"/>
<dbReference type="PANTHER" id="PTHR10098:SF108">
    <property type="entry name" value="TETRATRICOPEPTIDE REPEAT PROTEIN 28"/>
    <property type="match status" value="1"/>
</dbReference>
<organism evidence="2 3">
    <name type="scientific">Streptomyces durocortorensis</name>
    <dbReference type="NCBI Taxonomy" id="2811104"/>
    <lineage>
        <taxon>Bacteria</taxon>
        <taxon>Bacillati</taxon>
        <taxon>Actinomycetota</taxon>
        <taxon>Actinomycetes</taxon>
        <taxon>Kitasatosporales</taxon>
        <taxon>Streptomycetaceae</taxon>
        <taxon>Streptomyces</taxon>
    </lineage>
</organism>
<accession>A0ABY9W3X6</accession>
<reference evidence="2 3" key="1">
    <citation type="submission" date="2023-09" db="EMBL/GenBank/DDBJ databases">
        <title>Genome completion map analysis of the actinomycetes C11-1.</title>
        <authorList>
            <person name="Qin P."/>
            <person name="Guan P."/>
        </authorList>
    </citation>
    <scope>NUCLEOTIDE SEQUENCE [LARGE SCALE GENOMIC DNA]</scope>
    <source>
        <strain evidence="2 3">C11-1</strain>
    </source>
</reference>
<protein>
    <submittedName>
        <fullName evidence="2">Trypsin-like peptidase domain-containing protein</fullName>
    </submittedName>
</protein>
<dbReference type="InterPro" id="IPR043504">
    <property type="entry name" value="Peptidase_S1_PA_chymotrypsin"/>
</dbReference>